<dbReference type="AlphaFoldDB" id="A0A6A6EFU3"/>
<evidence type="ECO:0000313" key="1">
    <source>
        <dbReference type="EMBL" id="KAF2189419.1"/>
    </source>
</evidence>
<evidence type="ECO:0000313" key="2">
    <source>
        <dbReference type="Proteomes" id="UP000800200"/>
    </source>
</evidence>
<reference evidence="1" key="1">
    <citation type="journal article" date="2020" name="Stud. Mycol.">
        <title>101 Dothideomycetes genomes: a test case for predicting lifestyles and emergence of pathogens.</title>
        <authorList>
            <person name="Haridas S."/>
            <person name="Albert R."/>
            <person name="Binder M."/>
            <person name="Bloem J."/>
            <person name="Labutti K."/>
            <person name="Salamov A."/>
            <person name="Andreopoulos B."/>
            <person name="Baker S."/>
            <person name="Barry K."/>
            <person name="Bills G."/>
            <person name="Bluhm B."/>
            <person name="Cannon C."/>
            <person name="Castanera R."/>
            <person name="Culley D."/>
            <person name="Daum C."/>
            <person name="Ezra D."/>
            <person name="Gonzalez J."/>
            <person name="Henrissat B."/>
            <person name="Kuo A."/>
            <person name="Liang C."/>
            <person name="Lipzen A."/>
            <person name="Lutzoni F."/>
            <person name="Magnuson J."/>
            <person name="Mondo S."/>
            <person name="Nolan M."/>
            <person name="Ohm R."/>
            <person name="Pangilinan J."/>
            <person name="Park H.-J."/>
            <person name="Ramirez L."/>
            <person name="Alfaro M."/>
            <person name="Sun H."/>
            <person name="Tritt A."/>
            <person name="Yoshinaga Y."/>
            <person name="Zwiers L.-H."/>
            <person name="Turgeon B."/>
            <person name="Goodwin S."/>
            <person name="Spatafora J."/>
            <person name="Crous P."/>
            <person name="Grigoriev I."/>
        </authorList>
    </citation>
    <scope>NUCLEOTIDE SEQUENCE</scope>
    <source>
        <strain evidence="1">CBS 207.26</strain>
    </source>
</reference>
<proteinExistence type="predicted"/>
<dbReference type="EMBL" id="ML994620">
    <property type="protein sequence ID" value="KAF2189419.1"/>
    <property type="molecule type" value="Genomic_DNA"/>
</dbReference>
<accession>A0A6A6EFU3</accession>
<keyword evidence="2" id="KW-1185">Reference proteome</keyword>
<protein>
    <submittedName>
        <fullName evidence="1">Uncharacterized protein</fullName>
    </submittedName>
</protein>
<organism evidence="1 2">
    <name type="scientific">Zopfia rhizophila CBS 207.26</name>
    <dbReference type="NCBI Taxonomy" id="1314779"/>
    <lineage>
        <taxon>Eukaryota</taxon>
        <taxon>Fungi</taxon>
        <taxon>Dikarya</taxon>
        <taxon>Ascomycota</taxon>
        <taxon>Pezizomycotina</taxon>
        <taxon>Dothideomycetes</taxon>
        <taxon>Dothideomycetes incertae sedis</taxon>
        <taxon>Zopfiaceae</taxon>
        <taxon>Zopfia</taxon>
    </lineage>
</organism>
<dbReference type="Proteomes" id="UP000800200">
    <property type="component" value="Unassembled WGS sequence"/>
</dbReference>
<sequence>MIWQSVEKGPVGCGPCMKRALGDQSEMGFGLWHFLRKSLAERDHDEPEKIQREDRRRLPRRRKAVMSSGVLDEVLKITAIALRSVILCWPSGSSQPVIRWSKPWKQGSGVCGLGLVNMETRTQRSKVREVARELWLLRPCR</sequence>
<gene>
    <name evidence="1" type="ORF">K469DRAFT_39636</name>
</gene>
<name>A0A6A6EFU3_9PEZI</name>